<reference evidence="2 3" key="1">
    <citation type="submission" date="2019-04" db="EMBL/GenBank/DDBJ databases">
        <title>Sulfurimonas crateris sp. nov. a facultative anaerobic sulfur-oxidizing chemolithautotrophic bacterium isolated from a terrestrial mud vulcano.</title>
        <authorList>
            <person name="Ratnikova N.M."/>
            <person name="Slobodkin A.I."/>
            <person name="Merkel A.Y."/>
            <person name="Novikov A."/>
            <person name="Bonch-Osmolovskaya E.A."/>
            <person name="Slobodkina G.B."/>
        </authorList>
    </citation>
    <scope>NUCLEOTIDE SEQUENCE [LARGE SCALE GENOMIC DNA]</scope>
    <source>
        <strain evidence="2 3">SN118</strain>
    </source>
</reference>
<dbReference type="Proteomes" id="UP000309561">
    <property type="component" value="Unassembled WGS sequence"/>
</dbReference>
<dbReference type="OrthoDB" id="5372846at2"/>
<keyword evidence="3" id="KW-1185">Reference proteome</keyword>
<keyword evidence="1" id="KW-1133">Transmembrane helix</keyword>
<name>A0A4U2Z323_9BACT</name>
<dbReference type="RefSeq" id="WP_137015175.1">
    <property type="nucleotide sequence ID" value="NZ_SZPX01000008.1"/>
</dbReference>
<evidence type="ECO:0000313" key="2">
    <source>
        <dbReference type="EMBL" id="TKI68498.1"/>
    </source>
</evidence>
<sequence length="179" mass="20943">MQINFSRQNIYLMAITLFLLLFVLIFSFGVLIPEGKEYRMKKAELKKENLELKQLSDFSIEKEVVLQKLQSDNLHIIKAFATEFNPERFEKQHRTFFSTLSVSKTSKAEEEEEFSVYEVNTTSEISSPKSFYNFLEAVNKSDWIIAVNFPINFKREGEMISSSFTMKVYNNKESNATKQ</sequence>
<evidence type="ECO:0000313" key="3">
    <source>
        <dbReference type="Proteomes" id="UP000309561"/>
    </source>
</evidence>
<dbReference type="AlphaFoldDB" id="A0A4U2Z323"/>
<keyword evidence="1" id="KW-0812">Transmembrane</keyword>
<comment type="caution">
    <text evidence="2">The sequence shown here is derived from an EMBL/GenBank/DDBJ whole genome shotgun (WGS) entry which is preliminary data.</text>
</comment>
<gene>
    <name evidence="2" type="ORF">FCU45_10830</name>
</gene>
<protein>
    <submittedName>
        <fullName evidence="2">Uncharacterized protein</fullName>
    </submittedName>
</protein>
<feature type="transmembrane region" description="Helical" evidence="1">
    <location>
        <begin position="12"/>
        <end position="32"/>
    </location>
</feature>
<dbReference type="EMBL" id="SZPX01000008">
    <property type="protein sequence ID" value="TKI68498.1"/>
    <property type="molecule type" value="Genomic_DNA"/>
</dbReference>
<evidence type="ECO:0000256" key="1">
    <source>
        <dbReference type="SAM" id="Phobius"/>
    </source>
</evidence>
<keyword evidence="1" id="KW-0472">Membrane</keyword>
<accession>A0A4U2Z323</accession>
<proteinExistence type="predicted"/>
<organism evidence="2 3">
    <name type="scientific">Sulfurimonas crateris</name>
    <dbReference type="NCBI Taxonomy" id="2574727"/>
    <lineage>
        <taxon>Bacteria</taxon>
        <taxon>Pseudomonadati</taxon>
        <taxon>Campylobacterota</taxon>
        <taxon>Epsilonproteobacteria</taxon>
        <taxon>Campylobacterales</taxon>
        <taxon>Sulfurimonadaceae</taxon>
        <taxon>Sulfurimonas</taxon>
    </lineage>
</organism>